<protein>
    <submittedName>
        <fullName evidence="2">Alpha/beta fold hydrolase</fullName>
    </submittedName>
</protein>
<organism evidence="2 3">
    <name type="scientific">Sporolactobacillus shoreicorticis</name>
    <dbReference type="NCBI Taxonomy" id="1923877"/>
    <lineage>
        <taxon>Bacteria</taxon>
        <taxon>Bacillati</taxon>
        <taxon>Bacillota</taxon>
        <taxon>Bacilli</taxon>
        <taxon>Bacillales</taxon>
        <taxon>Sporolactobacillaceae</taxon>
        <taxon>Sporolactobacillus</taxon>
    </lineage>
</organism>
<evidence type="ECO:0000313" key="2">
    <source>
        <dbReference type="EMBL" id="MFD2694149.1"/>
    </source>
</evidence>
<sequence length="507" mass="59104">MANLELKNYRLHYEYIINDFHSPTILFIHDLLLDSTQWRLLIKQLDHHFNYIVYDIYGHGETKDCGVPVSFDLFQSELSALIDYLHVDAVHLVGNGFGGFIAYEYAQRCSARVGSLTLLSVNFYLPNSECQRTFSLYSQLIEIDRNLLLQKLMMQCLHNKTPLKKKEFRSAFEKLSSDVFQNSLQLLIDTYGTKHFHFTDALSSVNVPTLLLHGDKDQLYPIQFTALFSACISNCRWFNIPNASHVLSIDRPDLVAYYLKDYLNSQKTPVPVMPVHQQIISNFRDVIQDIFNDQQIQHHVLTMNMMHDTEILWNGCPIEGKWNQRRAKEILLYLFLHNGIVKRKDLIQAFLSDIPKEQAKNNLRVWLSHLNKIFHNSSDSTLREILIVGEDIVMINAELVCDVRTYLKQLSNLFDDKVSLNKQAKKFIKLLQNYEPGAFSAFRCDWIFTLSDQIEEKLVFSMERLLPLLERKRMLQPMREILEAGKVIEPYDGYCDEKLALLQTLPQ</sequence>
<gene>
    <name evidence="2" type="ORF">ACFSUE_10995</name>
</gene>
<keyword evidence="3" id="KW-1185">Reference proteome</keyword>
<comment type="caution">
    <text evidence="2">The sequence shown here is derived from an EMBL/GenBank/DDBJ whole genome shotgun (WGS) entry which is preliminary data.</text>
</comment>
<dbReference type="InterPro" id="IPR050266">
    <property type="entry name" value="AB_hydrolase_sf"/>
</dbReference>
<dbReference type="SUPFAM" id="SSF53474">
    <property type="entry name" value="alpha/beta-Hydrolases"/>
    <property type="match status" value="1"/>
</dbReference>
<proteinExistence type="predicted"/>
<name>A0ABW5S3B5_9BACL</name>
<dbReference type="Gene3D" id="3.40.50.1820">
    <property type="entry name" value="alpha/beta hydrolase"/>
    <property type="match status" value="1"/>
</dbReference>
<dbReference type="InterPro" id="IPR029058">
    <property type="entry name" value="AB_hydrolase_fold"/>
</dbReference>
<dbReference type="Gene3D" id="1.10.10.10">
    <property type="entry name" value="Winged helix-like DNA-binding domain superfamily/Winged helix DNA-binding domain"/>
    <property type="match status" value="1"/>
</dbReference>
<dbReference type="EMBL" id="JBHUMQ010000026">
    <property type="protein sequence ID" value="MFD2694149.1"/>
    <property type="molecule type" value="Genomic_DNA"/>
</dbReference>
<evidence type="ECO:0000259" key="1">
    <source>
        <dbReference type="Pfam" id="PF00561"/>
    </source>
</evidence>
<reference evidence="3" key="1">
    <citation type="journal article" date="2019" name="Int. J. Syst. Evol. Microbiol.">
        <title>The Global Catalogue of Microorganisms (GCM) 10K type strain sequencing project: providing services to taxonomists for standard genome sequencing and annotation.</title>
        <authorList>
            <consortium name="The Broad Institute Genomics Platform"/>
            <consortium name="The Broad Institute Genome Sequencing Center for Infectious Disease"/>
            <person name="Wu L."/>
            <person name="Ma J."/>
        </authorList>
    </citation>
    <scope>NUCLEOTIDE SEQUENCE [LARGE SCALE GENOMIC DNA]</scope>
    <source>
        <strain evidence="3">TISTR 2466</strain>
    </source>
</reference>
<dbReference type="PRINTS" id="PR00111">
    <property type="entry name" value="ABHYDROLASE"/>
</dbReference>
<dbReference type="InterPro" id="IPR036388">
    <property type="entry name" value="WH-like_DNA-bd_sf"/>
</dbReference>
<dbReference type="PANTHER" id="PTHR43798">
    <property type="entry name" value="MONOACYLGLYCEROL LIPASE"/>
    <property type="match status" value="1"/>
</dbReference>
<evidence type="ECO:0000313" key="3">
    <source>
        <dbReference type="Proteomes" id="UP001597399"/>
    </source>
</evidence>
<dbReference type="RefSeq" id="WP_253057707.1">
    <property type="nucleotide sequence ID" value="NZ_JAMXWM010000001.1"/>
</dbReference>
<accession>A0ABW5S3B5</accession>
<keyword evidence="2" id="KW-0378">Hydrolase</keyword>
<dbReference type="InterPro" id="IPR000073">
    <property type="entry name" value="AB_hydrolase_1"/>
</dbReference>
<dbReference type="Pfam" id="PF00561">
    <property type="entry name" value="Abhydrolase_1"/>
    <property type="match status" value="1"/>
</dbReference>
<dbReference type="Proteomes" id="UP001597399">
    <property type="component" value="Unassembled WGS sequence"/>
</dbReference>
<feature type="domain" description="AB hydrolase-1" evidence="1">
    <location>
        <begin position="23"/>
        <end position="252"/>
    </location>
</feature>
<dbReference type="GO" id="GO:0016787">
    <property type="term" value="F:hydrolase activity"/>
    <property type="evidence" value="ECO:0007669"/>
    <property type="project" value="UniProtKB-KW"/>
</dbReference>